<reference evidence="3 4" key="1">
    <citation type="submission" date="2023-10" db="EMBL/GenBank/DDBJ databases">
        <title>Characteristics and mechanism of a salt-tolerant marine origin heterotrophic nitrifying- aerobic denitrifying bacteria Marinobacter xestospongiae HN1.</title>
        <authorList>
            <person name="Qi R."/>
        </authorList>
    </citation>
    <scope>NUCLEOTIDE SEQUENCE [LARGE SCALE GENOMIC DNA]</scope>
    <source>
        <strain evidence="3 4">HN1</strain>
    </source>
</reference>
<evidence type="ECO:0000313" key="4">
    <source>
        <dbReference type="Proteomes" id="UP001269819"/>
    </source>
</evidence>
<dbReference type="EMBL" id="JAWIIJ010000026">
    <property type="protein sequence ID" value="MDV2081151.1"/>
    <property type="molecule type" value="Genomic_DNA"/>
</dbReference>
<evidence type="ECO:0000256" key="1">
    <source>
        <dbReference type="SAM" id="SignalP"/>
    </source>
</evidence>
<proteinExistence type="predicted"/>
<keyword evidence="1" id="KW-0732">Signal</keyword>
<dbReference type="Proteomes" id="UP001269819">
    <property type="component" value="Unassembled WGS sequence"/>
</dbReference>
<dbReference type="Pfam" id="PF14302">
    <property type="entry name" value="DUF4377"/>
    <property type="match status" value="1"/>
</dbReference>
<keyword evidence="4" id="KW-1185">Reference proteome</keyword>
<sequence>MKAYGFLLIFIIMFPLAGCNNGSSDENSDADPFDDENQVVWEVDNHMSVANGAFFTYFHLRVREPGVNDWEVKSNIKNFDYELGYNYTVKVEIVEIEDPMADQPAVEYHLIEVLDKQRAQEGIYFNVDVYDHQYLVKTGVEQIYEVYGEKFSCEPAMCEAIDSLKQQELSVDLMFTHSTDSSVPLVAKQINCSAPRETFGEECFQEN</sequence>
<dbReference type="RefSeq" id="WP_316975439.1">
    <property type="nucleotide sequence ID" value="NZ_JAWIIJ010000026.1"/>
</dbReference>
<name>A0ABU3W416_9GAMM</name>
<comment type="caution">
    <text evidence="3">The sequence shown here is derived from an EMBL/GenBank/DDBJ whole genome shotgun (WGS) entry which is preliminary data.</text>
</comment>
<organism evidence="3 4">
    <name type="scientific">Marinobacter xestospongiae</name>
    <dbReference type="NCBI Taxonomy" id="994319"/>
    <lineage>
        <taxon>Bacteria</taxon>
        <taxon>Pseudomonadati</taxon>
        <taxon>Pseudomonadota</taxon>
        <taxon>Gammaproteobacteria</taxon>
        <taxon>Pseudomonadales</taxon>
        <taxon>Marinobacteraceae</taxon>
        <taxon>Marinobacter</taxon>
    </lineage>
</organism>
<feature type="chain" id="PRO_5045882854" evidence="1">
    <location>
        <begin position="18"/>
        <end position="207"/>
    </location>
</feature>
<feature type="signal peptide" evidence="1">
    <location>
        <begin position="1"/>
        <end position="17"/>
    </location>
</feature>
<protein>
    <submittedName>
        <fullName evidence="3">DUF4377 domain-containing protein</fullName>
    </submittedName>
</protein>
<dbReference type="InterPro" id="IPR025485">
    <property type="entry name" value="DUF4377"/>
</dbReference>
<evidence type="ECO:0000259" key="2">
    <source>
        <dbReference type="Pfam" id="PF14302"/>
    </source>
</evidence>
<feature type="domain" description="DUF4377" evidence="2">
    <location>
        <begin position="45"/>
        <end position="116"/>
    </location>
</feature>
<accession>A0ABU3W416</accession>
<evidence type="ECO:0000313" key="3">
    <source>
        <dbReference type="EMBL" id="MDV2081151.1"/>
    </source>
</evidence>
<gene>
    <name evidence="3" type="ORF">RYS15_20865</name>
</gene>